<protein>
    <submittedName>
        <fullName evidence="1">Uncharacterized protein</fullName>
    </submittedName>
</protein>
<gene>
    <name evidence="1" type="ORF">HMPREF0080_01108</name>
</gene>
<dbReference type="AlphaFoldDB" id="G9YHH7"/>
<organism evidence="1 2">
    <name type="scientific">Anaeroglobus geminatus F0357</name>
    <dbReference type="NCBI Taxonomy" id="861450"/>
    <lineage>
        <taxon>Bacteria</taxon>
        <taxon>Bacillati</taxon>
        <taxon>Bacillota</taxon>
        <taxon>Negativicutes</taxon>
        <taxon>Veillonellales</taxon>
        <taxon>Veillonellaceae</taxon>
        <taxon>Anaeroglobus</taxon>
    </lineage>
</organism>
<dbReference type="EMBL" id="AGCJ01000042">
    <property type="protein sequence ID" value="EHM40767.1"/>
    <property type="molecule type" value="Genomic_DNA"/>
</dbReference>
<reference evidence="1 2" key="1">
    <citation type="submission" date="2011-08" db="EMBL/GenBank/DDBJ databases">
        <authorList>
            <person name="Weinstock G."/>
            <person name="Sodergren E."/>
            <person name="Clifton S."/>
            <person name="Fulton L."/>
            <person name="Fulton B."/>
            <person name="Courtney L."/>
            <person name="Fronick C."/>
            <person name="Harrison M."/>
            <person name="Strong C."/>
            <person name="Farmer C."/>
            <person name="Delahaunty K."/>
            <person name="Markovic C."/>
            <person name="Hall O."/>
            <person name="Minx P."/>
            <person name="Tomlinson C."/>
            <person name="Mitreva M."/>
            <person name="Hou S."/>
            <person name="Chen J."/>
            <person name="Wollam A."/>
            <person name="Pepin K.H."/>
            <person name="Johnson M."/>
            <person name="Bhonagiri V."/>
            <person name="Zhang X."/>
            <person name="Suruliraj S."/>
            <person name="Warren W."/>
            <person name="Chinwalla A."/>
            <person name="Mardis E.R."/>
            <person name="Wilson R.K."/>
        </authorList>
    </citation>
    <scope>NUCLEOTIDE SEQUENCE [LARGE SCALE GENOMIC DNA]</scope>
    <source>
        <strain evidence="1 2">F0357</strain>
    </source>
</reference>
<evidence type="ECO:0000313" key="2">
    <source>
        <dbReference type="Proteomes" id="UP000005481"/>
    </source>
</evidence>
<evidence type="ECO:0000313" key="1">
    <source>
        <dbReference type="EMBL" id="EHM40767.1"/>
    </source>
</evidence>
<keyword evidence="2" id="KW-1185">Reference proteome</keyword>
<sequence>MKILIGDQKKARQFANRKRINDLNDIDNARLDLTGEPIAVSRAYELDRKAEKMNLSMRLKT</sequence>
<dbReference type="STRING" id="861450.HMPREF0080_01108"/>
<dbReference type="Proteomes" id="UP000005481">
    <property type="component" value="Unassembled WGS sequence"/>
</dbReference>
<dbReference type="HOGENOM" id="CLU_2912306_0_0_9"/>
<comment type="caution">
    <text evidence="1">The sequence shown here is derived from an EMBL/GenBank/DDBJ whole genome shotgun (WGS) entry which is preliminary data.</text>
</comment>
<accession>G9YHH7</accession>
<name>G9YHH7_9FIRM</name>
<proteinExistence type="predicted"/>